<proteinExistence type="predicted"/>
<sequence length="102" mass="10459">MASINTFVKGAAIPGRSIFSSPAAARPAVMAPIFSRAFASESGTKKYDVPRTATGEVQKQTNLASEVGKKMQEAATGANSADSTTSGNGETPKQEHVKGGSK</sequence>
<evidence type="ECO:0000256" key="1">
    <source>
        <dbReference type="SAM" id="MobiDB-lite"/>
    </source>
</evidence>
<evidence type="ECO:0000313" key="3">
    <source>
        <dbReference type="Proteomes" id="UP001583177"/>
    </source>
</evidence>
<feature type="region of interest" description="Disordered" evidence="1">
    <location>
        <begin position="59"/>
        <end position="102"/>
    </location>
</feature>
<name>A0ABR3Y1M4_9PEZI</name>
<comment type="caution">
    <text evidence="2">The sequence shown here is derived from an EMBL/GenBank/DDBJ whole genome shotgun (WGS) entry which is preliminary data.</text>
</comment>
<feature type="compositionally biased region" description="Basic and acidic residues" evidence="1">
    <location>
        <begin position="92"/>
        <end position="102"/>
    </location>
</feature>
<evidence type="ECO:0000313" key="2">
    <source>
        <dbReference type="EMBL" id="KAL1881827.1"/>
    </source>
</evidence>
<dbReference type="EMBL" id="JAWRVE010000005">
    <property type="protein sequence ID" value="KAL1881827.1"/>
    <property type="molecule type" value="Genomic_DNA"/>
</dbReference>
<organism evidence="2 3">
    <name type="scientific">Diaporthe australafricana</name>
    <dbReference type="NCBI Taxonomy" id="127596"/>
    <lineage>
        <taxon>Eukaryota</taxon>
        <taxon>Fungi</taxon>
        <taxon>Dikarya</taxon>
        <taxon>Ascomycota</taxon>
        <taxon>Pezizomycotina</taxon>
        <taxon>Sordariomycetes</taxon>
        <taxon>Sordariomycetidae</taxon>
        <taxon>Diaporthales</taxon>
        <taxon>Diaporthaceae</taxon>
        <taxon>Diaporthe</taxon>
    </lineage>
</organism>
<feature type="compositionally biased region" description="Polar residues" evidence="1">
    <location>
        <begin position="77"/>
        <end position="91"/>
    </location>
</feature>
<gene>
    <name evidence="2" type="ORF">Daus18300_000880</name>
</gene>
<protein>
    <submittedName>
        <fullName evidence="2">Uncharacterized protein</fullName>
    </submittedName>
</protein>
<keyword evidence="3" id="KW-1185">Reference proteome</keyword>
<reference evidence="2 3" key="1">
    <citation type="journal article" date="2024" name="IMA Fungus">
        <title>IMA Genome - F19 : A genome assembly and annotation guide to empower mycologists, including annotated draft genome sequences of Ceratocystis pirilliformis, Diaporthe australafricana, Fusarium ophioides, Paecilomyces lecythidis, and Sporothrix stenoceras.</title>
        <authorList>
            <person name="Aylward J."/>
            <person name="Wilson A.M."/>
            <person name="Visagie C.M."/>
            <person name="Spraker J."/>
            <person name="Barnes I."/>
            <person name="Buitendag C."/>
            <person name="Ceriani C."/>
            <person name="Del Mar Angel L."/>
            <person name="du Plessis D."/>
            <person name="Fuchs T."/>
            <person name="Gasser K."/>
            <person name="Kramer D."/>
            <person name="Li W."/>
            <person name="Munsamy K."/>
            <person name="Piso A."/>
            <person name="Price J.L."/>
            <person name="Sonnekus B."/>
            <person name="Thomas C."/>
            <person name="van der Nest A."/>
            <person name="van Dijk A."/>
            <person name="van Heerden A."/>
            <person name="van Vuuren N."/>
            <person name="Yilmaz N."/>
            <person name="Duong T.A."/>
            <person name="van der Merwe N.A."/>
            <person name="Wingfield M.J."/>
            <person name="Wingfield B.D."/>
        </authorList>
    </citation>
    <scope>NUCLEOTIDE SEQUENCE [LARGE SCALE GENOMIC DNA]</scope>
    <source>
        <strain evidence="2 3">CMW 18300</strain>
    </source>
</reference>
<accession>A0ABR3Y1M4</accession>
<dbReference type="Proteomes" id="UP001583177">
    <property type="component" value="Unassembled WGS sequence"/>
</dbReference>